<protein>
    <recommendedName>
        <fullName evidence="3">Antitoxin VbhA domain-containing protein</fullName>
    </recommendedName>
</protein>
<gene>
    <name evidence="1" type="ORF">MA47_04940</name>
</gene>
<evidence type="ECO:0000313" key="1">
    <source>
        <dbReference type="EMBL" id="KGM18935.1"/>
    </source>
</evidence>
<dbReference type="AlphaFoldDB" id="A0A0A2DIE4"/>
<dbReference type="Proteomes" id="UP000030145">
    <property type="component" value="Unassembled WGS sequence"/>
</dbReference>
<accession>A0A0A2DIE4</accession>
<comment type="caution">
    <text evidence="1">The sequence shown here is derived from an EMBL/GenBank/DDBJ whole genome shotgun (WGS) entry which is preliminary data.</text>
</comment>
<sequence>MEGLSDQLQTAAGIKGIDGYLAAFPNALRGLEGRRLRNVVEAVHSGVLEGWRPTEENVAAIAQSRERGPMTPERAQAICDRVRARRNDQKRNRDNTPTA</sequence>
<name>A0A0A2DIE4_9CORY</name>
<organism evidence="1 2">
    <name type="scientific">Corynebacterium auriscanis</name>
    <dbReference type="NCBI Taxonomy" id="99807"/>
    <lineage>
        <taxon>Bacteria</taxon>
        <taxon>Bacillati</taxon>
        <taxon>Actinomycetota</taxon>
        <taxon>Actinomycetes</taxon>
        <taxon>Mycobacteriales</taxon>
        <taxon>Corynebacteriaceae</taxon>
        <taxon>Corynebacterium</taxon>
    </lineage>
</organism>
<dbReference type="EMBL" id="JRVJ01000004">
    <property type="protein sequence ID" value="KGM18935.1"/>
    <property type="molecule type" value="Genomic_DNA"/>
</dbReference>
<dbReference type="GeneID" id="300553537"/>
<dbReference type="RefSeq" id="WP_035113720.1">
    <property type="nucleotide sequence ID" value="NZ_CP047046.1"/>
</dbReference>
<proteinExistence type="predicted"/>
<evidence type="ECO:0000313" key="2">
    <source>
        <dbReference type="Proteomes" id="UP000030145"/>
    </source>
</evidence>
<keyword evidence="2" id="KW-1185">Reference proteome</keyword>
<reference evidence="1 2" key="1">
    <citation type="submission" date="2014-10" db="EMBL/GenBank/DDBJ databases">
        <title>Whole Genome sequence of Corynebacterium auriscanis strain CIP 106629.</title>
        <authorList>
            <person name="Hassan S.S."/>
            <person name="Jamal S.B."/>
            <person name="Tiwari S."/>
            <person name="Oliveira L.D.C."/>
            <person name="Souza F."/>
            <person name="Mariano D.C."/>
            <person name="Almeida S."/>
            <person name="Dorella F."/>
            <person name="Pereira F."/>
            <person name="Carvalho A."/>
            <person name="Leal C.A."/>
            <person name="Soares S.D.C."/>
            <person name="Figueiredo H.C."/>
            <person name="Silva A."/>
            <person name="Azevedo V.A."/>
        </authorList>
    </citation>
    <scope>NUCLEOTIDE SEQUENCE [LARGE SCALE GENOMIC DNA]</scope>
    <source>
        <strain evidence="1 2">CIP 106629</strain>
    </source>
</reference>
<evidence type="ECO:0008006" key="3">
    <source>
        <dbReference type="Google" id="ProtNLM"/>
    </source>
</evidence>